<feature type="domain" description="Anoctamin transmembrane" evidence="6">
    <location>
        <begin position="199"/>
        <end position="699"/>
    </location>
</feature>
<gene>
    <name evidence="8" type="ORF">IE81DRAFT_347404</name>
</gene>
<dbReference type="Pfam" id="PF20877">
    <property type="entry name" value="Anoctamin_N"/>
    <property type="match status" value="1"/>
</dbReference>
<keyword evidence="9" id="KW-1185">Reference proteome</keyword>
<dbReference type="InParanoid" id="A0A316VYA1"/>
<dbReference type="InterPro" id="IPR049456">
    <property type="entry name" value="Anoctamin_N_fung"/>
</dbReference>
<evidence type="ECO:0000256" key="3">
    <source>
        <dbReference type="ARBA" id="ARBA00022989"/>
    </source>
</evidence>
<feature type="transmembrane region" description="Helical" evidence="5">
    <location>
        <begin position="540"/>
        <end position="563"/>
    </location>
</feature>
<accession>A0A316VYA1</accession>
<evidence type="ECO:0000259" key="6">
    <source>
        <dbReference type="Pfam" id="PF04547"/>
    </source>
</evidence>
<feature type="transmembrane region" description="Helical" evidence="5">
    <location>
        <begin position="237"/>
        <end position="256"/>
    </location>
</feature>
<dbReference type="PANTHER" id="PTHR12308">
    <property type="entry name" value="ANOCTAMIN"/>
    <property type="match status" value="1"/>
</dbReference>
<dbReference type="GeneID" id="37038010"/>
<proteinExistence type="predicted"/>
<dbReference type="GO" id="GO:0032541">
    <property type="term" value="C:cortical endoplasmic reticulum"/>
    <property type="evidence" value="ECO:0007669"/>
    <property type="project" value="TreeGrafter"/>
</dbReference>
<keyword evidence="3 5" id="KW-1133">Transmembrane helix</keyword>
<dbReference type="AlphaFoldDB" id="A0A316VYA1"/>
<dbReference type="RefSeq" id="XP_025369630.1">
    <property type="nucleotide sequence ID" value="XM_025516140.1"/>
</dbReference>
<dbReference type="STRING" id="1522189.A0A316VYA1"/>
<evidence type="ECO:0000313" key="9">
    <source>
        <dbReference type="Proteomes" id="UP000245783"/>
    </source>
</evidence>
<feature type="transmembrane region" description="Helical" evidence="5">
    <location>
        <begin position="352"/>
        <end position="375"/>
    </location>
</feature>
<evidence type="ECO:0000256" key="1">
    <source>
        <dbReference type="ARBA" id="ARBA00004141"/>
    </source>
</evidence>
<evidence type="ECO:0000313" key="8">
    <source>
        <dbReference type="EMBL" id="PWN42470.1"/>
    </source>
</evidence>
<evidence type="ECO:0000256" key="2">
    <source>
        <dbReference type="ARBA" id="ARBA00022692"/>
    </source>
</evidence>
<evidence type="ECO:0000256" key="5">
    <source>
        <dbReference type="SAM" id="Phobius"/>
    </source>
</evidence>
<dbReference type="GO" id="GO:0005254">
    <property type="term" value="F:chloride channel activity"/>
    <property type="evidence" value="ECO:0007669"/>
    <property type="project" value="TreeGrafter"/>
</dbReference>
<dbReference type="InterPro" id="IPR007632">
    <property type="entry name" value="Anoctamin"/>
</dbReference>
<feature type="transmembrane region" description="Helical" evidence="5">
    <location>
        <begin position="310"/>
        <end position="332"/>
    </location>
</feature>
<name>A0A316VYA1_9BASI</name>
<reference evidence="8 9" key="1">
    <citation type="journal article" date="2018" name="Mol. Biol. Evol.">
        <title>Broad Genomic Sampling Reveals a Smut Pathogenic Ancestry of the Fungal Clade Ustilaginomycotina.</title>
        <authorList>
            <person name="Kijpornyongpan T."/>
            <person name="Mondo S.J."/>
            <person name="Barry K."/>
            <person name="Sandor L."/>
            <person name="Lee J."/>
            <person name="Lipzen A."/>
            <person name="Pangilinan J."/>
            <person name="LaButti K."/>
            <person name="Hainaut M."/>
            <person name="Henrissat B."/>
            <person name="Grigoriev I.V."/>
            <person name="Spatafora J.W."/>
            <person name="Aime M.C."/>
        </authorList>
    </citation>
    <scope>NUCLEOTIDE SEQUENCE [LARGE SCALE GENOMIC DNA]</scope>
    <source>
        <strain evidence="8 9">MCA 4658</strain>
    </source>
</reference>
<dbReference type="PANTHER" id="PTHR12308:SF73">
    <property type="entry name" value="ANOCTAMIN"/>
    <property type="match status" value="1"/>
</dbReference>
<dbReference type="EMBL" id="KZ819379">
    <property type="protein sequence ID" value="PWN42470.1"/>
    <property type="molecule type" value="Genomic_DNA"/>
</dbReference>
<dbReference type="OrthoDB" id="296386at2759"/>
<keyword evidence="2 5" id="KW-0812">Transmembrane</keyword>
<dbReference type="FunCoup" id="A0A316VYA1">
    <property type="interactions" value="59"/>
</dbReference>
<evidence type="ECO:0000256" key="4">
    <source>
        <dbReference type="ARBA" id="ARBA00023136"/>
    </source>
</evidence>
<feature type="domain" description="Anoctamin alpha-beta plait" evidence="7">
    <location>
        <begin position="21"/>
        <end position="159"/>
    </location>
</feature>
<dbReference type="GO" id="GO:0016020">
    <property type="term" value="C:membrane"/>
    <property type="evidence" value="ECO:0007669"/>
    <property type="project" value="UniProtKB-SubCell"/>
</dbReference>
<sequence>MSNKQISSQGDPGSAPTDPSVDLVLIFQCAPPEALKAGAKPDEAANAEISQEYSRLILALKDAGLYHTSRAGKEKGTVLVFVRAHAHALVAARRAERMNEFLHGAGAPPGAETSTAAFSAAERIRYAHSLLTLPSRSSSGTQDGTVVPGAGLSIKSKEWPHLLDIAALHDTAYNKAWIERWGKLGSMLSIKDADLDTLRDHFGEQVALYFGFLAFYFSSLLLLAPIALFFWSNSGPFSASYSVLLVLWVLGFTESWRMREKKLSVRWGTYGTDVIAERRKDFKPETTRVDKATGEKEEVFEWWRRESRMAVSIPVMLFFAALLGAVLTTMFAVEVFATKLYDGVGAALVPQLPTALFVVAVPQIMGAWQATASALTSWENHRSAQNHESSLTIKTFALQGFVSYGALTLSALVYIPFGQSIMNELVSRGFFAQPIARALRRGTLFRNERGEVAFDINPARMHNQLFAVLTTTQAIGAFTELALPFILRKVNEYREQRAEASSGTKSPKTPETRFLHRATTELALPTYETFGDYAEMATQLGYVVLWSTLWPLAPIMALVNNFFELRSDALKVTLNSRRPIPQRTTTIGPWLDVLGFIAWLAAMTNTALVYLFAQSPEAQLEGHSAYETVMRSHHVGPTSSGITPSGEKIDASASLPFCSLLPKFLPCSSAVSALGTALLLSLVAERAYSVVRSAAQHLLERALWRGSEEETALRRREWQSRQLAVQQHVSSGNSTGSAGPLDIPARDASIVSAQEALPDAAFWDPTGDVGLSVIQQAAGKRE</sequence>
<evidence type="ECO:0000259" key="7">
    <source>
        <dbReference type="Pfam" id="PF20877"/>
    </source>
</evidence>
<protein>
    <submittedName>
        <fullName evidence="8">DUF590-domain-containing protein</fullName>
    </submittedName>
</protein>
<dbReference type="InterPro" id="IPR049452">
    <property type="entry name" value="Anoctamin_TM"/>
</dbReference>
<organism evidence="8 9">
    <name type="scientific">Ceraceosorus guamensis</name>
    <dbReference type="NCBI Taxonomy" id="1522189"/>
    <lineage>
        <taxon>Eukaryota</taxon>
        <taxon>Fungi</taxon>
        <taxon>Dikarya</taxon>
        <taxon>Basidiomycota</taxon>
        <taxon>Ustilaginomycotina</taxon>
        <taxon>Exobasidiomycetes</taxon>
        <taxon>Ceraceosorales</taxon>
        <taxon>Ceraceosoraceae</taxon>
        <taxon>Ceraceosorus</taxon>
    </lineage>
</organism>
<feature type="transmembrane region" description="Helical" evidence="5">
    <location>
        <begin position="396"/>
        <end position="417"/>
    </location>
</feature>
<feature type="transmembrane region" description="Helical" evidence="5">
    <location>
        <begin position="206"/>
        <end position="231"/>
    </location>
</feature>
<comment type="subcellular location">
    <subcellularLocation>
        <location evidence="1">Membrane</location>
        <topology evidence="1">Multi-pass membrane protein</topology>
    </subcellularLocation>
</comment>
<keyword evidence="4 5" id="KW-0472">Membrane</keyword>
<feature type="transmembrane region" description="Helical" evidence="5">
    <location>
        <begin position="593"/>
        <end position="613"/>
    </location>
</feature>
<feature type="transmembrane region" description="Helical" evidence="5">
    <location>
        <begin position="465"/>
        <end position="487"/>
    </location>
</feature>
<dbReference type="Pfam" id="PF04547">
    <property type="entry name" value="Anoctamin"/>
    <property type="match status" value="1"/>
</dbReference>
<dbReference type="Proteomes" id="UP000245783">
    <property type="component" value="Unassembled WGS sequence"/>
</dbReference>